<evidence type="ECO:0000313" key="2">
    <source>
        <dbReference type="EMBL" id="CAD7277543.1"/>
    </source>
</evidence>
<evidence type="ECO:0000256" key="1">
    <source>
        <dbReference type="SAM" id="SignalP"/>
    </source>
</evidence>
<protein>
    <recommendedName>
        <fullName evidence="4">Secreted protein</fullName>
    </recommendedName>
</protein>
<keyword evidence="3" id="KW-1185">Reference proteome</keyword>
<feature type="non-terminal residue" evidence="2">
    <location>
        <position position="144"/>
    </location>
</feature>
<dbReference type="EMBL" id="OA882975">
    <property type="protein sequence ID" value="CAD7277543.1"/>
    <property type="molecule type" value="Genomic_DNA"/>
</dbReference>
<feature type="signal peptide" evidence="1">
    <location>
        <begin position="1"/>
        <end position="19"/>
    </location>
</feature>
<sequence>MRLRKALFVLRTMTMTTTTTTTTTTMTRGKVKGRRGKKTFEEQTVGSPQVLKITAMCFAGASSVSQLRRSLCVLSVSCVCGCEVDEARGCFSGCPLRDSLFLFRQPTILLSFRREEVVMEDQQPLGLNEHHKQELVDFMRFCRY</sequence>
<dbReference type="EMBL" id="CAJPEX010000938">
    <property type="protein sequence ID" value="CAG0917695.1"/>
    <property type="molecule type" value="Genomic_DNA"/>
</dbReference>
<proteinExistence type="predicted"/>
<dbReference type="AlphaFoldDB" id="A0A7R9BLI2"/>
<gene>
    <name evidence="2" type="ORF">NMOB1V02_LOCUS5273</name>
</gene>
<keyword evidence="1" id="KW-0732">Signal</keyword>
<feature type="chain" id="PRO_5036210073" description="Secreted protein" evidence="1">
    <location>
        <begin position="20"/>
        <end position="144"/>
    </location>
</feature>
<evidence type="ECO:0008006" key="4">
    <source>
        <dbReference type="Google" id="ProtNLM"/>
    </source>
</evidence>
<dbReference type="Proteomes" id="UP000678499">
    <property type="component" value="Unassembled WGS sequence"/>
</dbReference>
<name>A0A7R9BLI2_9CRUS</name>
<reference evidence="2" key="1">
    <citation type="submission" date="2020-11" db="EMBL/GenBank/DDBJ databases">
        <authorList>
            <person name="Tran Van P."/>
        </authorList>
    </citation>
    <scope>NUCLEOTIDE SEQUENCE</scope>
</reference>
<accession>A0A7R9BLI2</accession>
<evidence type="ECO:0000313" key="3">
    <source>
        <dbReference type="Proteomes" id="UP000678499"/>
    </source>
</evidence>
<organism evidence="2">
    <name type="scientific">Notodromas monacha</name>
    <dbReference type="NCBI Taxonomy" id="399045"/>
    <lineage>
        <taxon>Eukaryota</taxon>
        <taxon>Metazoa</taxon>
        <taxon>Ecdysozoa</taxon>
        <taxon>Arthropoda</taxon>
        <taxon>Crustacea</taxon>
        <taxon>Oligostraca</taxon>
        <taxon>Ostracoda</taxon>
        <taxon>Podocopa</taxon>
        <taxon>Podocopida</taxon>
        <taxon>Cypridocopina</taxon>
        <taxon>Cypridoidea</taxon>
        <taxon>Cyprididae</taxon>
        <taxon>Notodromas</taxon>
    </lineage>
</organism>